<evidence type="ECO:0000313" key="1">
    <source>
        <dbReference type="EMBL" id="CEF82706.1"/>
    </source>
</evidence>
<accession>A0A098DN18</accession>
<proteinExistence type="predicted"/>
<geneLocation type="plasmid" evidence="1">
    <name>1</name>
</geneLocation>
<protein>
    <submittedName>
        <fullName evidence="1">Uncharacterized protein</fullName>
    </submittedName>
</protein>
<dbReference type="AlphaFoldDB" id="A0A098DN18"/>
<name>A0A098DN18_LEUCI</name>
<reference evidence="1" key="1">
    <citation type="submission" date="2014-07" db="EMBL/GenBank/DDBJ databases">
        <authorList>
            <person name="Remaud-Simeon Magali"/>
            <person name="Passerini Delphine"/>
        </authorList>
    </citation>
    <scope>NUCLEOTIDE SEQUENCE</scope>
    <source>
        <strain evidence="1">NRRL B-742</strain>
        <plasmid evidence="1">1</plasmid>
    </source>
</reference>
<gene>
    <name evidence="1" type="ORF">BN962_p00005</name>
</gene>
<dbReference type="EMBL" id="LN610406">
    <property type="protein sequence ID" value="CEF82706.1"/>
    <property type="molecule type" value="Genomic_DNA"/>
</dbReference>
<organism evidence="1">
    <name type="scientific">Leuconostoc citreum</name>
    <dbReference type="NCBI Taxonomy" id="33964"/>
    <lineage>
        <taxon>Bacteria</taxon>
        <taxon>Bacillati</taxon>
        <taxon>Bacillota</taxon>
        <taxon>Bacilli</taxon>
        <taxon>Lactobacillales</taxon>
        <taxon>Lactobacillaceae</taxon>
        <taxon>Leuconostoc</taxon>
    </lineage>
</organism>
<sequence>MQDFLPNDAKSAKIWRANCVQRAHVSEV</sequence>
<keyword evidence="1" id="KW-0614">Plasmid</keyword>